<evidence type="ECO:0000256" key="19">
    <source>
        <dbReference type="ARBA" id="ARBA00043734"/>
    </source>
</evidence>
<comment type="subcellular location">
    <subcellularLocation>
        <location evidence="1">Cell projection</location>
        <location evidence="1">Neuron projection</location>
    </subcellularLocation>
    <subcellularLocation>
        <location evidence="2">Cytoplasm</location>
    </subcellularLocation>
</comment>
<dbReference type="InterPro" id="IPR013083">
    <property type="entry name" value="Znf_RING/FYVE/PHD"/>
</dbReference>
<comment type="catalytic activity">
    <reaction evidence="17">
        <text>1,2-dioctanoyl-sn-glycero-3-phospho-(1D-myo-inositol-3,4,5-trisphosphate) + H2O = 1,2-dioctanoyl-sn-glycero-3-phospho-(1D-myo-inositol-4,5-bisphosphate) + phosphate</text>
        <dbReference type="Rhea" id="RHEA:43552"/>
        <dbReference type="ChEBI" id="CHEBI:15377"/>
        <dbReference type="ChEBI" id="CHEBI:43474"/>
        <dbReference type="ChEBI" id="CHEBI:83416"/>
        <dbReference type="ChEBI" id="CHEBI:83419"/>
    </reaction>
    <physiologicalReaction direction="left-to-right" evidence="17">
        <dbReference type="Rhea" id="RHEA:43553"/>
    </physiologicalReaction>
</comment>
<comment type="catalytic activity">
    <reaction evidence="19">
        <text>1D-myo-inositol 1,3,4,5-tetrakisphosphate + H2O = 1D-myo-inositol 1,4,5-trisphosphate + phosphate</text>
        <dbReference type="Rhea" id="RHEA:77155"/>
        <dbReference type="ChEBI" id="CHEBI:15377"/>
        <dbReference type="ChEBI" id="CHEBI:43474"/>
        <dbReference type="ChEBI" id="CHEBI:57895"/>
        <dbReference type="ChEBI" id="CHEBI:203600"/>
    </reaction>
    <physiologicalReaction direction="left-to-right" evidence="19">
        <dbReference type="Rhea" id="RHEA:77156"/>
    </physiologicalReaction>
</comment>
<dbReference type="EC" id="3.1.3.67" evidence="5"/>
<comment type="catalytic activity">
    <reaction evidence="24">
        <text>O-phospho-L-threonyl-[protein] + H2O = L-threonyl-[protein] + phosphate</text>
        <dbReference type="Rhea" id="RHEA:47004"/>
        <dbReference type="Rhea" id="RHEA-COMP:11060"/>
        <dbReference type="Rhea" id="RHEA-COMP:11605"/>
        <dbReference type="ChEBI" id="CHEBI:15377"/>
        <dbReference type="ChEBI" id="CHEBI:30013"/>
        <dbReference type="ChEBI" id="CHEBI:43474"/>
        <dbReference type="ChEBI" id="CHEBI:61977"/>
        <dbReference type="EC" id="3.1.3.16"/>
    </reaction>
    <physiologicalReaction direction="left-to-right" evidence="24">
        <dbReference type="Rhea" id="RHEA:47005"/>
    </physiologicalReaction>
</comment>
<dbReference type="RefSeq" id="XP_017781576.1">
    <property type="nucleotide sequence ID" value="XM_017926087.1"/>
</dbReference>
<evidence type="ECO:0000256" key="16">
    <source>
        <dbReference type="ARBA" id="ARBA00034256"/>
    </source>
</evidence>
<evidence type="ECO:0000256" key="2">
    <source>
        <dbReference type="ARBA" id="ARBA00004496"/>
    </source>
</evidence>
<dbReference type="InterPro" id="IPR029023">
    <property type="entry name" value="Tensin_phosphatase"/>
</dbReference>
<evidence type="ECO:0000259" key="32">
    <source>
        <dbReference type="PROSITE" id="PS51182"/>
    </source>
</evidence>
<evidence type="ECO:0000256" key="11">
    <source>
        <dbReference type="ARBA" id="ARBA00022801"/>
    </source>
</evidence>
<dbReference type="CDD" id="cd14509">
    <property type="entry name" value="PTP_PTEN"/>
    <property type="match status" value="1"/>
</dbReference>
<reference evidence="34" key="1">
    <citation type="submission" date="2025-08" db="UniProtKB">
        <authorList>
            <consortium name="RefSeq"/>
        </authorList>
    </citation>
    <scope>IDENTIFICATION</scope>
    <source>
        <tissue evidence="34">Whole Larva</tissue>
    </source>
</reference>
<dbReference type="InterPro" id="IPR000306">
    <property type="entry name" value="Znf_FYVE"/>
</dbReference>
<name>A0ABM1N426_NICVS</name>
<feature type="compositionally biased region" description="Acidic residues" evidence="27">
    <location>
        <begin position="425"/>
        <end position="436"/>
    </location>
</feature>
<dbReference type="EC" id="3.1.3.48" evidence="6"/>
<evidence type="ECO:0000256" key="15">
    <source>
        <dbReference type="ARBA" id="ARBA00023273"/>
    </source>
</evidence>
<dbReference type="InterPro" id="IPR008942">
    <property type="entry name" value="ENTH_VHS"/>
</dbReference>
<dbReference type="InterPro" id="IPR035892">
    <property type="entry name" value="C2_domain_sf"/>
</dbReference>
<evidence type="ECO:0000259" key="31">
    <source>
        <dbReference type="PROSITE" id="PS51181"/>
    </source>
</evidence>
<dbReference type="GeneID" id="108566279"/>
<evidence type="ECO:0000256" key="14">
    <source>
        <dbReference type="ARBA" id="ARBA00023098"/>
    </source>
</evidence>
<evidence type="ECO:0000259" key="28">
    <source>
        <dbReference type="PROSITE" id="PS50056"/>
    </source>
</evidence>
<keyword evidence="10 26" id="KW-0863">Zinc-finger</keyword>
<dbReference type="Pfam" id="PF00790">
    <property type="entry name" value="VHS"/>
    <property type="match status" value="1"/>
</dbReference>
<dbReference type="PROSITE" id="PS50178">
    <property type="entry name" value="ZF_FYVE"/>
    <property type="match status" value="1"/>
</dbReference>
<protein>
    <recommendedName>
        <fullName evidence="18">Phosphatidylinositol 3,4,5-trisphosphate 3-phosphatase and dual-specificity protein phosphatase PTEN</fullName>
        <ecNumber evidence="7">3.1.3.16</ecNumber>
        <ecNumber evidence="6">3.1.3.48</ecNumber>
        <ecNumber evidence="5">3.1.3.67</ecNumber>
        <ecNumber evidence="4">3.1.3.95</ecNumber>
    </recommendedName>
    <alternativeName>
        <fullName evidence="22">Inositol polyphosphate 3-phosphatase</fullName>
    </alternativeName>
</protein>
<comment type="catalytic activity">
    <reaction evidence="16">
        <text>1,2-dihexadecanoyl-sn-glycero-3-phospho-(1D-myo-inositol-3,4,5-trisphosphate) + H2O = 1,2-dihexadecanoyl-sn-glycero-3-phospho-(1D-myo-inositol-4,5-bisphosphate) + phosphate</text>
        <dbReference type="Rhea" id="RHEA:43560"/>
        <dbReference type="ChEBI" id="CHEBI:15377"/>
        <dbReference type="ChEBI" id="CHEBI:43474"/>
        <dbReference type="ChEBI" id="CHEBI:83420"/>
        <dbReference type="ChEBI" id="CHEBI:83423"/>
    </reaction>
    <physiologicalReaction direction="left-to-right" evidence="16">
        <dbReference type="Rhea" id="RHEA:43561"/>
    </physiologicalReaction>
</comment>
<evidence type="ECO:0000256" key="6">
    <source>
        <dbReference type="ARBA" id="ARBA00013064"/>
    </source>
</evidence>
<dbReference type="InterPro" id="IPR014020">
    <property type="entry name" value="Tensin_C2-dom"/>
</dbReference>
<dbReference type="SUPFAM" id="SSF49562">
    <property type="entry name" value="C2 domain (Calcium/lipid-binding domain, CaLB)"/>
    <property type="match status" value="1"/>
</dbReference>
<evidence type="ECO:0000256" key="12">
    <source>
        <dbReference type="ARBA" id="ARBA00022833"/>
    </source>
</evidence>
<dbReference type="PANTHER" id="PTHR12305">
    <property type="entry name" value="PHOSPHATASE WITH HOMOLOGY TO TENSIN"/>
    <property type="match status" value="1"/>
</dbReference>
<dbReference type="SMART" id="SM00064">
    <property type="entry name" value="FYVE"/>
    <property type="match status" value="1"/>
</dbReference>
<evidence type="ECO:0000256" key="17">
    <source>
        <dbReference type="ARBA" id="ARBA00034268"/>
    </source>
</evidence>
<evidence type="ECO:0000256" key="21">
    <source>
        <dbReference type="ARBA" id="ARBA00043762"/>
    </source>
</evidence>
<dbReference type="Pfam" id="PF01363">
    <property type="entry name" value="FYVE"/>
    <property type="match status" value="1"/>
</dbReference>
<dbReference type="PROSITE" id="PS51181">
    <property type="entry name" value="PPASE_TENSIN"/>
    <property type="match status" value="1"/>
</dbReference>
<evidence type="ECO:0000256" key="22">
    <source>
        <dbReference type="ARBA" id="ARBA00044309"/>
    </source>
</evidence>
<proteinExistence type="inferred from homology"/>
<dbReference type="Proteomes" id="UP000695000">
    <property type="component" value="Unplaced"/>
</dbReference>
<keyword evidence="12" id="KW-0862">Zinc</keyword>
<dbReference type="PROSITE" id="PS50056">
    <property type="entry name" value="TYR_PHOSPHATASE_2"/>
    <property type="match status" value="1"/>
</dbReference>
<keyword evidence="15" id="KW-0966">Cell projection</keyword>
<dbReference type="InterPro" id="IPR000387">
    <property type="entry name" value="Tyr_Pase_dom"/>
</dbReference>
<dbReference type="PROSITE" id="PS00383">
    <property type="entry name" value="TYR_PHOSPHATASE_1"/>
    <property type="match status" value="1"/>
</dbReference>
<sequence length="697" mass="78240">MANFNNMMFSNSIKGLISKKRNRYKQDGFDLDLTYIRHNIIAMGYPASNIEGKVIRNHIDDVVKLLDSKHKDHYKIYNLCSERSYDATKFHNRVKMFPFDDHNPPKIDLIRPFCVDVHEWLTANSENVAAVHCKAGKGRTGTMICCYLLHSQIYETADDALSFYGNTRTQDKKGVTIPSQVRYIRYYESMIREHLVYSSVSLYVTELKLEPPPTLTSAQGGSLYFTISSANFKKKCKSIVQEVRKGDVKCLTLKVDACVPITGDIKIELYSKSPLKKKQFQFWFNTFFVRDEWSGQTTACCTSPDVAAAAASSDLNGYSGQNGGGGGGGAATTANVGILHSQVPLSASNNCSSSSNTGETLVLTLTKSELDNLNKKDKQNKTFSADFKIMLLLRRPSKNIWMPAQQEGMGQHVIQDSPSGSSEGDSSDGDDDDEAWDSVANERGWTATIEHSNMFKSNFDKLLDKATSNLLMDEDWKSILDMCSQIRQNDVKPKQVFASLKKKLMHNNPNTSMYAITCLESMVKNCGAVFHEELLTKPNCEMLHEVVKTTPHEPVRQKMLELLQAWNYAFRKHKSFAALKETMNLMKAEGFKFPAVKESDAMFSVNSAPAWVDGEVCHRCRTAFNMLNRKHHCRNCGQVFCSSCTGNNVMLPDLGFEKDVRVCNTCYEKVVKANSNAATKDAELEEYQKSSLAQQSQ</sequence>
<feature type="non-terminal residue" evidence="34">
    <location>
        <position position="697"/>
    </location>
</feature>
<keyword evidence="14" id="KW-0443">Lipid metabolism</keyword>
<evidence type="ECO:0000256" key="23">
    <source>
        <dbReference type="ARBA" id="ARBA00047986"/>
    </source>
</evidence>
<feature type="region of interest" description="Disordered" evidence="27">
    <location>
        <begin position="408"/>
        <end position="436"/>
    </location>
</feature>
<dbReference type="InterPro" id="IPR017455">
    <property type="entry name" value="Znf_FYVE-rel"/>
</dbReference>
<keyword evidence="9" id="KW-0479">Metal-binding</keyword>
<evidence type="ECO:0000256" key="13">
    <source>
        <dbReference type="ARBA" id="ARBA00022912"/>
    </source>
</evidence>
<dbReference type="InterPro" id="IPR011011">
    <property type="entry name" value="Znf_FYVE_PHD"/>
</dbReference>
<evidence type="ECO:0000256" key="3">
    <source>
        <dbReference type="ARBA" id="ARBA00007881"/>
    </source>
</evidence>
<comment type="catalytic activity">
    <reaction evidence="20">
        <text>a 1,2-diacyl-sn-glycero-3-phospho-(1D-myo-inositol-3,4,5-trisphosphate) + H2O = a 1,2-diacyl-sn-glycero-3-phospho-(1D-myo-inositol-4,5-bisphosphate) + phosphate</text>
        <dbReference type="Rhea" id="RHEA:25017"/>
        <dbReference type="ChEBI" id="CHEBI:15377"/>
        <dbReference type="ChEBI" id="CHEBI:43474"/>
        <dbReference type="ChEBI" id="CHEBI:57836"/>
        <dbReference type="ChEBI" id="CHEBI:58456"/>
        <dbReference type="EC" id="3.1.3.67"/>
    </reaction>
    <physiologicalReaction direction="left-to-right" evidence="20">
        <dbReference type="Rhea" id="RHEA:25018"/>
    </physiologicalReaction>
</comment>
<evidence type="ECO:0000256" key="25">
    <source>
        <dbReference type="ARBA" id="ARBA00051341"/>
    </source>
</evidence>
<dbReference type="SMART" id="SM01326">
    <property type="entry name" value="PTEN_C2"/>
    <property type="match status" value="1"/>
</dbReference>
<keyword evidence="13" id="KW-0904">Protein phosphatase</keyword>
<dbReference type="InterPro" id="IPR002014">
    <property type="entry name" value="VHS_dom"/>
</dbReference>
<dbReference type="InterPro" id="IPR003595">
    <property type="entry name" value="Tyr_Pase_cat"/>
</dbReference>
<dbReference type="SUPFAM" id="SSF48464">
    <property type="entry name" value="ENTH/VHS domain"/>
    <property type="match status" value="1"/>
</dbReference>
<keyword evidence="8" id="KW-0963">Cytoplasm</keyword>
<dbReference type="EC" id="3.1.3.16" evidence="7"/>
<dbReference type="Gene3D" id="2.60.40.1110">
    <property type="match status" value="1"/>
</dbReference>
<dbReference type="InterPro" id="IPR016130">
    <property type="entry name" value="Tyr_Pase_AS"/>
</dbReference>
<evidence type="ECO:0000256" key="24">
    <source>
        <dbReference type="ARBA" id="ARBA00048832"/>
    </source>
</evidence>
<dbReference type="InterPro" id="IPR045101">
    <property type="entry name" value="PTP_PTEN"/>
</dbReference>
<feature type="domain" description="FYVE-type" evidence="29">
    <location>
        <begin position="611"/>
        <end position="671"/>
    </location>
</feature>
<comment type="catalytic activity">
    <reaction evidence="21">
        <text>1D-myo-inositol 1,3,4,5,6-pentakisphosphate + H2O = 1D-myo-inositol 1,4,5,6-tetrakisphosphate + phosphate</text>
        <dbReference type="Rhea" id="RHEA:77143"/>
        <dbReference type="ChEBI" id="CHEBI:15377"/>
        <dbReference type="ChEBI" id="CHEBI:43474"/>
        <dbReference type="ChEBI" id="CHEBI:57627"/>
        <dbReference type="ChEBI" id="CHEBI:57733"/>
    </reaction>
    <physiologicalReaction direction="left-to-right" evidence="21">
        <dbReference type="Rhea" id="RHEA:77144"/>
    </physiologicalReaction>
</comment>
<evidence type="ECO:0000313" key="34">
    <source>
        <dbReference type="RefSeq" id="XP_017781576.1"/>
    </source>
</evidence>
<dbReference type="SMART" id="SM00288">
    <property type="entry name" value="VHS"/>
    <property type="match status" value="1"/>
</dbReference>
<evidence type="ECO:0000256" key="8">
    <source>
        <dbReference type="ARBA" id="ARBA00022490"/>
    </source>
</evidence>
<dbReference type="CDD" id="cd03569">
    <property type="entry name" value="VHS_Hrs"/>
    <property type="match status" value="1"/>
</dbReference>
<dbReference type="InterPro" id="IPR029021">
    <property type="entry name" value="Prot-tyrosine_phosphatase-like"/>
</dbReference>
<dbReference type="InterPro" id="IPR057023">
    <property type="entry name" value="PTP-SAK"/>
</dbReference>
<evidence type="ECO:0000256" key="10">
    <source>
        <dbReference type="ARBA" id="ARBA00022771"/>
    </source>
</evidence>
<evidence type="ECO:0000256" key="9">
    <source>
        <dbReference type="ARBA" id="ARBA00022723"/>
    </source>
</evidence>
<evidence type="ECO:0000256" key="27">
    <source>
        <dbReference type="SAM" id="MobiDB-lite"/>
    </source>
</evidence>
<dbReference type="Gene3D" id="3.30.40.10">
    <property type="entry name" value="Zinc/RING finger domain, C3HC4 (zinc finger)"/>
    <property type="match status" value="1"/>
</dbReference>
<dbReference type="Gene3D" id="1.25.40.90">
    <property type="match status" value="1"/>
</dbReference>
<evidence type="ECO:0000256" key="4">
    <source>
        <dbReference type="ARBA" id="ARBA00012903"/>
    </source>
</evidence>
<comment type="similarity">
    <text evidence="3">Belongs to the PTEN phosphatase protein family.</text>
</comment>
<comment type="catalytic activity">
    <reaction evidence="25">
        <text>O-phospho-L-tyrosyl-[protein] + H2O = L-tyrosyl-[protein] + phosphate</text>
        <dbReference type="Rhea" id="RHEA:10684"/>
        <dbReference type="Rhea" id="RHEA-COMP:10136"/>
        <dbReference type="Rhea" id="RHEA-COMP:20101"/>
        <dbReference type="ChEBI" id="CHEBI:15377"/>
        <dbReference type="ChEBI" id="CHEBI:43474"/>
        <dbReference type="ChEBI" id="CHEBI:46858"/>
        <dbReference type="ChEBI" id="CHEBI:61978"/>
        <dbReference type="EC" id="3.1.3.48"/>
    </reaction>
    <physiologicalReaction direction="left-to-right" evidence="25">
        <dbReference type="Rhea" id="RHEA:10685"/>
    </physiologicalReaction>
</comment>
<keyword evidence="11" id="KW-0378">Hydrolase</keyword>
<dbReference type="PROSITE" id="PS51182">
    <property type="entry name" value="C2_TENSIN"/>
    <property type="match status" value="1"/>
</dbReference>
<dbReference type="SUPFAM" id="SSF57903">
    <property type="entry name" value="FYVE/PHD zinc finger"/>
    <property type="match status" value="1"/>
</dbReference>
<organism evidence="33 34">
    <name type="scientific">Nicrophorus vespilloides</name>
    <name type="common">Boreal carrion beetle</name>
    <dbReference type="NCBI Taxonomy" id="110193"/>
    <lineage>
        <taxon>Eukaryota</taxon>
        <taxon>Metazoa</taxon>
        <taxon>Ecdysozoa</taxon>
        <taxon>Arthropoda</taxon>
        <taxon>Hexapoda</taxon>
        <taxon>Insecta</taxon>
        <taxon>Pterygota</taxon>
        <taxon>Neoptera</taxon>
        <taxon>Endopterygota</taxon>
        <taxon>Coleoptera</taxon>
        <taxon>Polyphaga</taxon>
        <taxon>Staphyliniformia</taxon>
        <taxon>Silphidae</taxon>
        <taxon>Nicrophorinae</taxon>
        <taxon>Nicrophorus</taxon>
    </lineage>
</organism>
<accession>A0ABM1N426</accession>
<evidence type="ECO:0000256" key="1">
    <source>
        <dbReference type="ARBA" id="ARBA00004487"/>
    </source>
</evidence>
<evidence type="ECO:0000256" key="20">
    <source>
        <dbReference type="ARBA" id="ARBA00043760"/>
    </source>
</evidence>
<dbReference type="EC" id="3.1.3.95" evidence="4"/>
<feature type="domain" description="Phosphatase tensin-type" evidence="31">
    <location>
        <begin position="22"/>
        <end position="194"/>
    </location>
</feature>
<dbReference type="Gene3D" id="3.90.190.10">
    <property type="entry name" value="Protein tyrosine phosphatase superfamily"/>
    <property type="match status" value="1"/>
</dbReference>
<dbReference type="PANTHER" id="PTHR12305:SF81">
    <property type="entry name" value="PHOSPHATIDYLINOSITOL 3,4,5-TRISPHOSPHATE 3-PHOSPHATASE AND DUAL-SPECIFICITY PROTEIN PHOSPHATASE PTEN"/>
    <property type="match status" value="1"/>
</dbReference>
<evidence type="ECO:0000313" key="33">
    <source>
        <dbReference type="Proteomes" id="UP000695000"/>
    </source>
</evidence>
<evidence type="ECO:0000256" key="26">
    <source>
        <dbReference type="PROSITE-ProRule" id="PRU00091"/>
    </source>
</evidence>
<feature type="domain" description="C2 tensin-type" evidence="32">
    <location>
        <begin position="199"/>
        <end position="396"/>
    </location>
</feature>
<dbReference type="PROSITE" id="PS50179">
    <property type="entry name" value="VHS"/>
    <property type="match status" value="1"/>
</dbReference>
<feature type="domain" description="VHS" evidence="30">
    <location>
        <begin position="466"/>
        <end position="594"/>
    </location>
</feature>
<dbReference type="SMART" id="SM00404">
    <property type="entry name" value="PTPc_motif"/>
    <property type="match status" value="1"/>
</dbReference>
<dbReference type="SUPFAM" id="SSF52799">
    <property type="entry name" value="(Phosphotyrosine protein) phosphatases II"/>
    <property type="match status" value="1"/>
</dbReference>
<dbReference type="Pfam" id="PF10409">
    <property type="entry name" value="PTEN_C2"/>
    <property type="match status" value="1"/>
</dbReference>
<evidence type="ECO:0000259" key="30">
    <source>
        <dbReference type="PROSITE" id="PS50179"/>
    </source>
</evidence>
<feature type="domain" description="Tyrosine specific protein phosphatases" evidence="28">
    <location>
        <begin position="131"/>
        <end position="182"/>
    </location>
</feature>
<comment type="catalytic activity">
    <reaction evidence="23">
        <text>O-phospho-L-seryl-[protein] + H2O = L-seryl-[protein] + phosphate</text>
        <dbReference type="Rhea" id="RHEA:20629"/>
        <dbReference type="Rhea" id="RHEA-COMP:9863"/>
        <dbReference type="Rhea" id="RHEA-COMP:11604"/>
        <dbReference type="ChEBI" id="CHEBI:15377"/>
        <dbReference type="ChEBI" id="CHEBI:29999"/>
        <dbReference type="ChEBI" id="CHEBI:43474"/>
        <dbReference type="ChEBI" id="CHEBI:83421"/>
        <dbReference type="EC" id="3.1.3.16"/>
    </reaction>
    <physiologicalReaction direction="left-to-right" evidence="23">
        <dbReference type="Rhea" id="RHEA:20630"/>
    </physiologicalReaction>
</comment>
<evidence type="ECO:0000256" key="5">
    <source>
        <dbReference type="ARBA" id="ARBA00013015"/>
    </source>
</evidence>
<evidence type="ECO:0000256" key="7">
    <source>
        <dbReference type="ARBA" id="ARBA00013081"/>
    </source>
</evidence>
<gene>
    <name evidence="34" type="primary">LOC108566279</name>
</gene>
<evidence type="ECO:0000259" key="29">
    <source>
        <dbReference type="PROSITE" id="PS50178"/>
    </source>
</evidence>
<keyword evidence="33" id="KW-1185">Reference proteome</keyword>
<dbReference type="Pfam" id="PF22784">
    <property type="entry name" value="PTP-SAK"/>
    <property type="match status" value="1"/>
</dbReference>
<dbReference type="InterPro" id="IPR051281">
    <property type="entry name" value="Dual-spec_lipid-protein_phosph"/>
</dbReference>
<evidence type="ECO:0000256" key="18">
    <source>
        <dbReference type="ARBA" id="ARBA00034338"/>
    </source>
</evidence>